<dbReference type="InterPro" id="IPR010994">
    <property type="entry name" value="RuvA_2-like"/>
</dbReference>
<dbReference type="AlphaFoldDB" id="A0A7U4QJG5"/>
<dbReference type="EMBL" id="CP013015">
    <property type="protein sequence ID" value="AMM40498.1"/>
    <property type="molecule type" value="Genomic_DNA"/>
</dbReference>
<dbReference type="GO" id="GO:0046872">
    <property type="term" value="F:metal ion binding"/>
    <property type="evidence" value="ECO:0007669"/>
    <property type="project" value="UniProtKB-KW"/>
</dbReference>
<dbReference type="Pfam" id="PF04002">
    <property type="entry name" value="RadC"/>
    <property type="match status" value="1"/>
</dbReference>
<evidence type="ECO:0000256" key="3">
    <source>
        <dbReference type="ARBA" id="ARBA00022801"/>
    </source>
</evidence>
<evidence type="ECO:0000256" key="4">
    <source>
        <dbReference type="ARBA" id="ARBA00022833"/>
    </source>
</evidence>
<evidence type="ECO:0000256" key="2">
    <source>
        <dbReference type="ARBA" id="ARBA00022723"/>
    </source>
</evidence>
<dbReference type="GO" id="GO:0006508">
    <property type="term" value="P:proteolysis"/>
    <property type="evidence" value="ECO:0007669"/>
    <property type="project" value="UniProtKB-KW"/>
</dbReference>
<dbReference type="Proteomes" id="UP000070560">
    <property type="component" value="Chromosome"/>
</dbReference>
<gene>
    <name evidence="8" type="ORF">HS1_000693</name>
</gene>
<dbReference type="InterPro" id="IPR020891">
    <property type="entry name" value="UPF0758_CS"/>
</dbReference>
<reference evidence="8 9" key="1">
    <citation type="submission" date="2015-10" db="EMBL/GenBank/DDBJ databases">
        <title>Candidatus Desulfofervidus auxilii, a hydrogenotrophic sulfate-reducing bacterium involved in the thermophilic anaerobic oxidation of methane.</title>
        <authorList>
            <person name="Krukenberg V."/>
            <person name="Richter M."/>
            <person name="Wegener G."/>
        </authorList>
    </citation>
    <scope>NUCLEOTIDE SEQUENCE [LARGE SCALE GENOMIC DNA]</scope>
    <source>
        <strain evidence="8 9">HS1</strain>
    </source>
</reference>
<protein>
    <submittedName>
        <fullName evidence="8">DNA repair protein RadC</fullName>
    </submittedName>
</protein>
<keyword evidence="4" id="KW-0862">Zinc</keyword>
<dbReference type="Pfam" id="PF20582">
    <property type="entry name" value="UPF0758_N"/>
    <property type="match status" value="1"/>
</dbReference>
<evidence type="ECO:0000256" key="5">
    <source>
        <dbReference type="ARBA" id="ARBA00023049"/>
    </source>
</evidence>
<organism evidence="8 9">
    <name type="scientific">Desulfofervidus auxilii</name>
    <dbReference type="NCBI Taxonomy" id="1621989"/>
    <lineage>
        <taxon>Bacteria</taxon>
        <taxon>Pseudomonadati</taxon>
        <taxon>Thermodesulfobacteriota</taxon>
        <taxon>Candidatus Desulfofervidia</taxon>
        <taxon>Candidatus Desulfofervidales</taxon>
        <taxon>Candidatus Desulfofervidaceae</taxon>
        <taxon>Candidatus Desulfofervidus</taxon>
    </lineage>
</organism>
<feature type="domain" description="MPN" evidence="7">
    <location>
        <begin position="188"/>
        <end position="310"/>
    </location>
</feature>
<dbReference type="GO" id="GO:0008237">
    <property type="term" value="F:metallopeptidase activity"/>
    <property type="evidence" value="ECO:0007669"/>
    <property type="project" value="UniProtKB-KW"/>
</dbReference>
<evidence type="ECO:0000313" key="9">
    <source>
        <dbReference type="Proteomes" id="UP000070560"/>
    </source>
</evidence>
<keyword evidence="2" id="KW-0479">Metal-binding</keyword>
<comment type="similarity">
    <text evidence="6">Belongs to the UPF0758 family.</text>
</comment>
<name>A0A7U4QJG5_DESA2</name>
<dbReference type="PANTHER" id="PTHR30471:SF3">
    <property type="entry name" value="UPF0758 PROTEIN YEES-RELATED"/>
    <property type="match status" value="1"/>
</dbReference>
<dbReference type="InterPro" id="IPR046778">
    <property type="entry name" value="UPF0758_N"/>
</dbReference>
<dbReference type="RefSeq" id="WP_245670021.1">
    <property type="nucleotide sequence ID" value="NZ_CP013015.1"/>
</dbReference>
<dbReference type="NCBIfam" id="TIGR00608">
    <property type="entry name" value="radc"/>
    <property type="match status" value="1"/>
</dbReference>
<dbReference type="SUPFAM" id="SSF47781">
    <property type="entry name" value="RuvA domain 2-like"/>
    <property type="match status" value="1"/>
</dbReference>
<keyword evidence="1" id="KW-0645">Protease</keyword>
<dbReference type="Gene3D" id="3.40.140.10">
    <property type="entry name" value="Cytidine Deaminase, domain 2"/>
    <property type="match status" value="1"/>
</dbReference>
<dbReference type="KEGG" id="daw:HS1_000693"/>
<dbReference type="Gene3D" id="1.10.150.20">
    <property type="entry name" value="5' to 3' exonuclease, C-terminal subdomain"/>
    <property type="match status" value="1"/>
</dbReference>
<keyword evidence="3" id="KW-0378">Hydrolase</keyword>
<evidence type="ECO:0000259" key="7">
    <source>
        <dbReference type="PROSITE" id="PS50249"/>
    </source>
</evidence>
<accession>A0A7U4QJG5</accession>
<dbReference type="InterPro" id="IPR025657">
    <property type="entry name" value="RadC_JAB"/>
</dbReference>
<proteinExistence type="inferred from homology"/>
<dbReference type="NCBIfam" id="NF000642">
    <property type="entry name" value="PRK00024.1"/>
    <property type="match status" value="1"/>
</dbReference>
<keyword evidence="5" id="KW-0482">Metalloprotease</keyword>
<evidence type="ECO:0000256" key="6">
    <source>
        <dbReference type="RuleBase" id="RU003797"/>
    </source>
</evidence>
<evidence type="ECO:0000256" key="1">
    <source>
        <dbReference type="ARBA" id="ARBA00022670"/>
    </source>
</evidence>
<evidence type="ECO:0000313" key="8">
    <source>
        <dbReference type="EMBL" id="AMM40498.1"/>
    </source>
</evidence>
<keyword evidence="9" id="KW-1185">Reference proteome</keyword>
<dbReference type="PANTHER" id="PTHR30471">
    <property type="entry name" value="DNA REPAIR PROTEIN RADC"/>
    <property type="match status" value="1"/>
</dbReference>
<dbReference type="CDD" id="cd08071">
    <property type="entry name" value="MPN_DUF2466"/>
    <property type="match status" value="1"/>
</dbReference>
<sequence>MELCRSKIKDVERLKRYELIIKEMLKKSHFSKHEILSCGESKWLIGRIINTLLSQRAIIKEGRRYKWRDIEKERYKKEWQDSPASFHQIKRFSREQRPREKLLKYGWGKLTPVELLAIFLRTGIKGKSALHLASDLLERFGGVRGIFEAKNRDLLKVEGLGEAKVAQIKAVYGLAQQYLKEKIKAGEIIKSSRDVYDYLYFTMRDLKKEIFKVIFLDGKNQIIAIEDLFKGTLNQSSVYPREIIKSAIKYNAAGVIFVHNHPSGNPEPSLSDKEITKDLVFAGNLMQIKVLDHIIIGENRYFSFADEGLIEEYNLKYTSMKRDDKT</sequence>
<dbReference type="InterPro" id="IPR037518">
    <property type="entry name" value="MPN"/>
</dbReference>
<dbReference type="PROSITE" id="PS50249">
    <property type="entry name" value="MPN"/>
    <property type="match status" value="1"/>
</dbReference>
<dbReference type="PROSITE" id="PS01302">
    <property type="entry name" value="UPF0758"/>
    <property type="match status" value="1"/>
</dbReference>
<dbReference type="InterPro" id="IPR001405">
    <property type="entry name" value="UPF0758"/>
</dbReference>